<evidence type="ECO:0000313" key="1">
    <source>
        <dbReference type="EMBL" id="KAF6205207.1"/>
    </source>
</evidence>
<dbReference type="EMBL" id="WIXP02000009">
    <property type="protein sequence ID" value="KAF6205207.1"/>
    <property type="molecule type" value="Genomic_DNA"/>
</dbReference>
<sequence>MELIKCSVGSIEEIERFKLVMTRYHKKCLYRINYPDLYRDNEKTKVEIRDRIFENQDYIHKNVHTVRVVEQLRGGLAKPMELPWNFIPKTDEDDIVEIAKACEIRDAIFRPNFNWTGKRSHLRFITPGKAVYVPLIHNLLSTPSIVGSYHIGVNRSFLRPNFSFVKDCSEALKMWIHHMASIDCERESIHFNPGFLNLRLLTPEMRDTIIRHLAKTFKKQQNLTALTFEHGFLDRTDALRVLVAAALGCGHTLQKLHLCNLFFPKSLPLKTAIDDFDVNDELQYDPISQPAYSEEMKSEAWQKILEKPLFDQMKPETIDYYFNMALSSLSNLTVLMVNYSWLSKGNGLYLLHLECIRNANLRKLILVMTPSEDTNESRQAINYKAWSLAVRMCPCLELHLVLFETASFLDMNQVLVRSMPLVSVHFSNTYLLEDVDKRKPWFFSYFTRYLSSYFSYKLETINITVKHSSCMVDTCLVNLITKCNFLRVFLYRGPVDHFDSIHEIFEFLLKHNDMRIREIGFSIADDPCRRTGWTEAVDELKEMFTTPLALKGITICVDIWKL</sequence>
<keyword evidence="2" id="KW-1185">Reference proteome</keyword>
<dbReference type="OrthoDB" id="9974792at2759"/>
<gene>
    <name evidence="1" type="ORF">GE061_019374</name>
</gene>
<evidence type="ECO:0000313" key="2">
    <source>
        <dbReference type="Proteomes" id="UP000466442"/>
    </source>
</evidence>
<dbReference type="AlphaFoldDB" id="A0A6A4JWK4"/>
<dbReference type="Gene3D" id="3.80.10.10">
    <property type="entry name" value="Ribonuclease Inhibitor"/>
    <property type="match status" value="1"/>
</dbReference>
<dbReference type="InterPro" id="IPR032675">
    <property type="entry name" value="LRR_dom_sf"/>
</dbReference>
<protein>
    <submittedName>
        <fullName evidence="1">Uncharacterized protein</fullName>
    </submittedName>
</protein>
<proteinExistence type="predicted"/>
<reference evidence="1" key="1">
    <citation type="journal article" date="2021" name="Mol. Ecol. Resour.">
        <title>Apolygus lucorum genome provides insights into omnivorousness and mesophyll feeding.</title>
        <authorList>
            <person name="Liu Y."/>
            <person name="Liu H."/>
            <person name="Wang H."/>
            <person name="Huang T."/>
            <person name="Liu B."/>
            <person name="Yang B."/>
            <person name="Yin L."/>
            <person name="Li B."/>
            <person name="Zhang Y."/>
            <person name="Zhang S."/>
            <person name="Jiang F."/>
            <person name="Zhang X."/>
            <person name="Ren Y."/>
            <person name="Wang B."/>
            <person name="Wang S."/>
            <person name="Lu Y."/>
            <person name="Wu K."/>
            <person name="Fan W."/>
            <person name="Wang G."/>
        </authorList>
    </citation>
    <scope>NUCLEOTIDE SEQUENCE</scope>
    <source>
        <strain evidence="1">12Hb</strain>
    </source>
</reference>
<accession>A0A6A4JWK4</accession>
<dbReference type="Proteomes" id="UP000466442">
    <property type="component" value="Linkage Group LG9"/>
</dbReference>
<comment type="caution">
    <text evidence="1">The sequence shown here is derived from an EMBL/GenBank/DDBJ whole genome shotgun (WGS) entry which is preliminary data.</text>
</comment>
<name>A0A6A4JWK4_APOLU</name>
<organism evidence="1 2">
    <name type="scientific">Apolygus lucorum</name>
    <name type="common">Small green plant bug</name>
    <name type="synonym">Lygocoris lucorum</name>
    <dbReference type="NCBI Taxonomy" id="248454"/>
    <lineage>
        <taxon>Eukaryota</taxon>
        <taxon>Metazoa</taxon>
        <taxon>Ecdysozoa</taxon>
        <taxon>Arthropoda</taxon>
        <taxon>Hexapoda</taxon>
        <taxon>Insecta</taxon>
        <taxon>Pterygota</taxon>
        <taxon>Neoptera</taxon>
        <taxon>Paraneoptera</taxon>
        <taxon>Hemiptera</taxon>
        <taxon>Heteroptera</taxon>
        <taxon>Panheteroptera</taxon>
        <taxon>Cimicomorpha</taxon>
        <taxon>Miridae</taxon>
        <taxon>Mirini</taxon>
        <taxon>Apolygus</taxon>
    </lineage>
</organism>